<sequence length="65" mass="7622">MDTKILSEKQLAAELQLSSWTVRSLRLQAGLPYFRTAGRIFYRMSSVIEWMSEEEKKNMEKHISA</sequence>
<gene>
    <name evidence="1" type="ORF">SAMN05660742_11024</name>
</gene>
<dbReference type="RefSeq" id="WP_091831603.1">
    <property type="nucleotide sequence ID" value="NZ_FNZK01000010.1"/>
</dbReference>
<dbReference type="EMBL" id="FNZK01000010">
    <property type="protein sequence ID" value="SEJ54613.1"/>
    <property type="molecule type" value="Genomic_DNA"/>
</dbReference>
<evidence type="ECO:0008006" key="3">
    <source>
        <dbReference type="Google" id="ProtNLM"/>
    </source>
</evidence>
<dbReference type="AlphaFoldDB" id="A0A1H6ZM77"/>
<dbReference type="InterPro" id="IPR009061">
    <property type="entry name" value="DNA-bd_dom_put_sf"/>
</dbReference>
<accession>A0A1H6ZM77</accession>
<dbReference type="Proteomes" id="UP000199662">
    <property type="component" value="Unassembled WGS sequence"/>
</dbReference>
<dbReference type="InterPro" id="IPR036388">
    <property type="entry name" value="WH-like_DNA-bd_sf"/>
</dbReference>
<evidence type="ECO:0000313" key="2">
    <source>
        <dbReference type="Proteomes" id="UP000199662"/>
    </source>
</evidence>
<proteinExistence type="predicted"/>
<dbReference type="STRING" id="84035.SAMN05660742_11024"/>
<dbReference type="Gene3D" id="1.10.10.10">
    <property type="entry name" value="Winged helix-like DNA-binding domain superfamily/Winged helix DNA-binding domain"/>
    <property type="match status" value="1"/>
</dbReference>
<keyword evidence="2" id="KW-1185">Reference proteome</keyword>
<dbReference type="SUPFAM" id="SSF46955">
    <property type="entry name" value="Putative DNA-binding domain"/>
    <property type="match status" value="1"/>
</dbReference>
<reference evidence="1 2" key="1">
    <citation type="submission" date="2016-10" db="EMBL/GenBank/DDBJ databases">
        <authorList>
            <person name="de Groot N.N."/>
        </authorList>
    </citation>
    <scope>NUCLEOTIDE SEQUENCE [LARGE SCALE GENOMIC DNA]</scope>
    <source>
        <strain evidence="1 2">DSM 2179</strain>
    </source>
</reference>
<evidence type="ECO:0000313" key="1">
    <source>
        <dbReference type="EMBL" id="SEJ54613.1"/>
    </source>
</evidence>
<protein>
    <recommendedName>
        <fullName evidence="3">Helix-turn-helix domain-containing protein</fullName>
    </recommendedName>
</protein>
<organism evidence="1 2">
    <name type="scientific">Propionispira arboris</name>
    <dbReference type="NCBI Taxonomy" id="84035"/>
    <lineage>
        <taxon>Bacteria</taxon>
        <taxon>Bacillati</taxon>
        <taxon>Bacillota</taxon>
        <taxon>Negativicutes</taxon>
        <taxon>Selenomonadales</taxon>
        <taxon>Selenomonadaceae</taxon>
        <taxon>Propionispira</taxon>
    </lineage>
</organism>
<name>A0A1H6ZM77_9FIRM</name>